<keyword evidence="2" id="KW-1185">Reference proteome</keyword>
<sequence length="50" mass="5865">MSKIFQLLTVSREFFLLLQAVVRSRKLNLHLPIGRFGIERMHSHRSRSGT</sequence>
<protein>
    <submittedName>
        <fullName evidence="1">Uncharacterized protein</fullName>
    </submittedName>
</protein>
<dbReference type="EMBL" id="CADCXU010030019">
    <property type="protein sequence ID" value="CAB0016143.1"/>
    <property type="molecule type" value="Genomic_DNA"/>
</dbReference>
<proteinExistence type="predicted"/>
<accession>A0A6H5HGX0</accession>
<name>A0A6H5HGX0_9HEMI</name>
<dbReference type="AlphaFoldDB" id="A0A6H5HGX0"/>
<evidence type="ECO:0000313" key="2">
    <source>
        <dbReference type="Proteomes" id="UP000479000"/>
    </source>
</evidence>
<dbReference type="Proteomes" id="UP000479000">
    <property type="component" value="Unassembled WGS sequence"/>
</dbReference>
<evidence type="ECO:0000313" key="1">
    <source>
        <dbReference type="EMBL" id="CAB0016143.1"/>
    </source>
</evidence>
<gene>
    <name evidence="1" type="ORF">NTEN_LOCUS20430</name>
</gene>
<organism evidence="1 2">
    <name type="scientific">Nesidiocoris tenuis</name>
    <dbReference type="NCBI Taxonomy" id="355587"/>
    <lineage>
        <taxon>Eukaryota</taxon>
        <taxon>Metazoa</taxon>
        <taxon>Ecdysozoa</taxon>
        <taxon>Arthropoda</taxon>
        <taxon>Hexapoda</taxon>
        <taxon>Insecta</taxon>
        <taxon>Pterygota</taxon>
        <taxon>Neoptera</taxon>
        <taxon>Paraneoptera</taxon>
        <taxon>Hemiptera</taxon>
        <taxon>Heteroptera</taxon>
        <taxon>Panheteroptera</taxon>
        <taxon>Cimicomorpha</taxon>
        <taxon>Miridae</taxon>
        <taxon>Dicyphina</taxon>
        <taxon>Nesidiocoris</taxon>
    </lineage>
</organism>
<reference evidence="1 2" key="1">
    <citation type="submission" date="2020-02" db="EMBL/GenBank/DDBJ databases">
        <authorList>
            <person name="Ferguson B K."/>
        </authorList>
    </citation>
    <scope>NUCLEOTIDE SEQUENCE [LARGE SCALE GENOMIC DNA]</scope>
</reference>
<feature type="non-terminal residue" evidence="1">
    <location>
        <position position="50"/>
    </location>
</feature>